<keyword evidence="16" id="KW-1133">Transmembrane helix</keyword>
<evidence type="ECO:0000256" key="6">
    <source>
        <dbReference type="ARBA" id="ARBA00022679"/>
    </source>
</evidence>
<keyword evidence="10 16" id="KW-0472">Membrane</keyword>
<feature type="transmembrane region" description="Helical" evidence="16">
    <location>
        <begin position="54"/>
        <end position="77"/>
    </location>
</feature>
<dbReference type="SUPFAM" id="SSF56601">
    <property type="entry name" value="beta-lactamase/transpeptidase-like"/>
    <property type="match status" value="1"/>
</dbReference>
<keyword evidence="2" id="KW-1003">Cell membrane</keyword>
<keyword evidence="7" id="KW-0378">Hydrolase</keyword>
<dbReference type="GO" id="GO:0008360">
    <property type="term" value="P:regulation of cell shape"/>
    <property type="evidence" value="ECO:0007669"/>
    <property type="project" value="UniProtKB-KW"/>
</dbReference>
<dbReference type="Gene3D" id="3.40.710.10">
    <property type="entry name" value="DD-peptidase/beta-lactamase superfamily"/>
    <property type="match status" value="1"/>
</dbReference>
<dbReference type="GO" id="GO:0030288">
    <property type="term" value="C:outer membrane-bounded periplasmic space"/>
    <property type="evidence" value="ECO:0007669"/>
    <property type="project" value="TreeGrafter"/>
</dbReference>
<evidence type="ECO:0000256" key="8">
    <source>
        <dbReference type="ARBA" id="ARBA00022960"/>
    </source>
</evidence>
<evidence type="ECO:0000256" key="10">
    <source>
        <dbReference type="ARBA" id="ARBA00023136"/>
    </source>
</evidence>
<dbReference type="InterPro" id="IPR036950">
    <property type="entry name" value="PBP_transglycosylase"/>
</dbReference>
<dbReference type="Gene3D" id="2.60.40.10">
    <property type="entry name" value="Immunoglobulins"/>
    <property type="match status" value="2"/>
</dbReference>
<dbReference type="InterPro" id="IPR050396">
    <property type="entry name" value="Glycosyltr_51/Transpeptidase"/>
</dbReference>
<evidence type="ECO:0000259" key="17">
    <source>
        <dbReference type="Pfam" id="PF00905"/>
    </source>
</evidence>
<dbReference type="GO" id="GO:0005886">
    <property type="term" value="C:plasma membrane"/>
    <property type="evidence" value="ECO:0007669"/>
    <property type="project" value="UniProtKB-SubCell"/>
</dbReference>
<dbReference type="SUPFAM" id="SSF53955">
    <property type="entry name" value="Lysozyme-like"/>
    <property type="match status" value="1"/>
</dbReference>
<accession>A0A955L092</accession>
<evidence type="ECO:0000313" key="19">
    <source>
        <dbReference type="EMBL" id="MCA9379894.1"/>
    </source>
</evidence>
<evidence type="ECO:0000256" key="16">
    <source>
        <dbReference type="SAM" id="Phobius"/>
    </source>
</evidence>
<feature type="domain" description="Penicillin-binding protein transpeptidase" evidence="17">
    <location>
        <begin position="398"/>
        <end position="636"/>
    </location>
</feature>
<dbReference type="Pfam" id="PF17957">
    <property type="entry name" value="Big_7"/>
    <property type="match status" value="1"/>
</dbReference>
<evidence type="ECO:0000256" key="14">
    <source>
        <dbReference type="ARBA" id="ARBA00049902"/>
    </source>
</evidence>
<dbReference type="GO" id="GO:0006508">
    <property type="term" value="P:proteolysis"/>
    <property type="evidence" value="ECO:0007669"/>
    <property type="project" value="UniProtKB-KW"/>
</dbReference>
<protein>
    <recommendedName>
        <fullName evidence="13">peptidoglycan glycosyltransferase</fullName>
        <ecNumber evidence="13">2.4.99.28</ecNumber>
    </recommendedName>
</protein>
<dbReference type="GO" id="GO:0004180">
    <property type="term" value="F:carboxypeptidase activity"/>
    <property type="evidence" value="ECO:0007669"/>
    <property type="project" value="UniProtKB-KW"/>
</dbReference>
<evidence type="ECO:0000256" key="11">
    <source>
        <dbReference type="ARBA" id="ARBA00023268"/>
    </source>
</evidence>
<keyword evidence="11" id="KW-0511">Multifunctional enzyme</keyword>
<gene>
    <name evidence="19" type="ORF">KC675_01815</name>
</gene>
<keyword evidence="5" id="KW-0328">Glycosyltransferase</keyword>
<dbReference type="InterPro" id="IPR001460">
    <property type="entry name" value="PCN-bd_Tpept"/>
</dbReference>
<comment type="subcellular location">
    <subcellularLocation>
        <location evidence="1">Cell membrane</location>
    </subcellularLocation>
</comment>
<evidence type="ECO:0000256" key="15">
    <source>
        <dbReference type="SAM" id="MobiDB-lite"/>
    </source>
</evidence>
<evidence type="ECO:0000256" key="1">
    <source>
        <dbReference type="ARBA" id="ARBA00004236"/>
    </source>
</evidence>
<feature type="region of interest" description="Disordered" evidence="15">
    <location>
        <begin position="1"/>
        <end position="44"/>
    </location>
</feature>
<dbReference type="GO" id="GO:0071555">
    <property type="term" value="P:cell wall organization"/>
    <property type="evidence" value="ECO:0007669"/>
    <property type="project" value="UniProtKB-KW"/>
</dbReference>
<dbReference type="GO" id="GO:0009252">
    <property type="term" value="P:peptidoglycan biosynthetic process"/>
    <property type="evidence" value="ECO:0007669"/>
    <property type="project" value="UniProtKB-KW"/>
</dbReference>
<dbReference type="InterPro" id="IPR012338">
    <property type="entry name" value="Beta-lactam/transpept-like"/>
</dbReference>
<keyword evidence="12" id="KW-0961">Cell wall biogenesis/degradation</keyword>
<reference evidence="19" key="2">
    <citation type="journal article" date="2021" name="Microbiome">
        <title>Successional dynamics and alternative stable states in a saline activated sludge microbial community over 9 years.</title>
        <authorList>
            <person name="Wang Y."/>
            <person name="Ye J."/>
            <person name="Ju F."/>
            <person name="Liu L."/>
            <person name="Boyd J.A."/>
            <person name="Deng Y."/>
            <person name="Parks D.H."/>
            <person name="Jiang X."/>
            <person name="Yin X."/>
            <person name="Woodcroft B.J."/>
            <person name="Tyson G.W."/>
            <person name="Hugenholtz P."/>
            <person name="Polz M.F."/>
            <person name="Zhang T."/>
        </authorList>
    </citation>
    <scope>NUCLEOTIDE SEQUENCE</scope>
    <source>
        <strain evidence="19">HKST-UBA15</strain>
    </source>
</reference>
<keyword evidence="16" id="KW-0812">Transmembrane</keyword>
<feature type="compositionally biased region" description="Polar residues" evidence="15">
    <location>
        <begin position="20"/>
        <end position="30"/>
    </location>
</feature>
<evidence type="ECO:0000256" key="13">
    <source>
        <dbReference type="ARBA" id="ARBA00044770"/>
    </source>
</evidence>
<keyword evidence="3" id="KW-0121">Carboxypeptidase</keyword>
<sequence>MKYKSKVTPKKRSRKVNPSRIKTYSSQNWLKQSKAGSRKSKKKKRITSKRVKKILYIFLLFVVVSCFVGLIAVLTYVQSLTEDLPSPDKPFGPKNSASEIYDRNGKLLYRVFADQNADPVKIEEVPELLKWSFLAAEDIDFYDHPGVDIPGVIRCGLRYATDGSETCGASTVTQQLIKQTALTNERKIERKVKEIILALQIEQDRDKDEILEMYLTIAPEGSNVYGVTSASKFYFDKELKDLNLAEMAIIASIPQDPTRLSPTKSANPEEAKVKVKARQEYVLNQLEKYMDKINKEIKESTGEENVLTKEMIDEARGFELAYKEPRFEIKAPHFVFFAQKLLQNRPYNNGEPFTLNELETQGLRIYTTLDSDYQQIAEEQVKVGVDTYGKQYGASNASLVSLNPKTGEILAMVGSYDFFGAESPEGCTVGLDCRFEPKVNISDTLQSYGSSMKSMVYYKAIMDKVVFTGSVIPDVPIQIGNYKPKNYEGGFIGLNTVRHHLVESRNIPAIEMIQAVGVENFIAEMKKWGYTTFTNPEGYGPAVSVGGADIKLIEHAQAYGVLANAGNFTPYEAILKIEDKSGEILYEHKAESTLVADPRGVYLVNHMLNGKNKGPGVSWDGRDIAGKTGTSEGQRETLFATYTPEIVAVGWLGNNNNEGMRYGASGLTSAKPWVSEFVKRIGDSIPKTEFPRPEGIEFSNASCKINDKFGCENYKGDLAITGFKVPAYVEFQEVEVCTDQTDKLAREIDIKVGQSTKLNAAKYTMPVKDLQVFLDNYLKGSDNFFTIPTEYCTINRNPNGVSEPWANITSPASGAILSKDLVIAYEAFSPDSEVDRVEFYLDNTLLGKSTNAAGSANFDISSQTPGSRTLKLVVFDKAGKNGTTSIPVEIIGVLNITSPANNAEVKKGDFVDVTFNYTGGTMNQISLIVDDKVVTQCSTTKCTWEVKNDPGDVKLKVRGKKAGETIESKTITIKVKAGAVVPTIIPD</sequence>
<dbReference type="PANTHER" id="PTHR32282:SF11">
    <property type="entry name" value="PENICILLIN-BINDING PROTEIN 1B"/>
    <property type="match status" value="1"/>
</dbReference>
<dbReference type="InterPro" id="IPR013783">
    <property type="entry name" value="Ig-like_fold"/>
</dbReference>
<evidence type="ECO:0000256" key="2">
    <source>
        <dbReference type="ARBA" id="ARBA00022475"/>
    </source>
</evidence>
<dbReference type="EMBL" id="JAGQLL010000016">
    <property type="protein sequence ID" value="MCA9379894.1"/>
    <property type="molecule type" value="Genomic_DNA"/>
</dbReference>
<organism evidence="19 20">
    <name type="scientific">Candidatus Dojkabacteria bacterium</name>
    <dbReference type="NCBI Taxonomy" id="2099670"/>
    <lineage>
        <taxon>Bacteria</taxon>
        <taxon>Candidatus Dojkabacteria</taxon>
    </lineage>
</organism>
<evidence type="ECO:0000256" key="4">
    <source>
        <dbReference type="ARBA" id="ARBA00022670"/>
    </source>
</evidence>
<dbReference type="Proteomes" id="UP000745577">
    <property type="component" value="Unassembled WGS sequence"/>
</dbReference>
<evidence type="ECO:0000256" key="3">
    <source>
        <dbReference type="ARBA" id="ARBA00022645"/>
    </source>
</evidence>
<evidence type="ECO:0000256" key="7">
    <source>
        <dbReference type="ARBA" id="ARBA00022801"/>
    </source>
</evidence>
<comment type="caution">
    <text evidence="19">The sequence shown here is derived from an EMBL/GenBank/DDBJ whole genome shotgun (WGS) entry which is preliminary data.</text>
</comment>
<dbReference type="Gene3D" id="1.10.3810.10">
    <property type="entry name" value="Biosynthetic peptidoglycan transglycosylase-like"/>
    <property type="match status" value="1"/>
</dbReference>
<dbReference type="InterPro" id="IPR023346">
    <property type="entry name" value="Lysozyme-like_dom_sf"/>
</dbReference>
<dbReference type="AlphaFoldDB" id="A0A955L092"/>
<evidence type="ECO:0000256" key="12">
    <source>
        <dbReference type="ARBA" id="ARBA00023316"/>
    </source>
</evidence>
<name>A0A955L092_9BACT</name>
<feature type="domain" description="Glycosyl transferase family 51" evidence="18">
    <location>
        <begin position="106"/>
        <end position="286"/>
    </location>
</feature>
<evidence type="ECO:0000259" key="18">
    <source>
        <dbReference type="Pfam" id="PF00912"/>
    </source>
</evidence>
<dbReference type="Pfam" id="PF00912">
    <property type="entry name" value="Transgly"/>
    <property type="match status" value="1"/>
</dbReference>
<dbReference type="EC" id="2.4.99.28" evidence="13"/>
<evidence type="ECO:0000256" key="9">
    <source>
        <dbReference type="ARBA" id="ARBA00022984"/>
    </source>
</evidence>
<keyword evidence="8" id="KW-0133">Cell shape</keyword>
<dbReference type="GO" id="GO:0008658">
    <property type="term" value="F:penicillin binding"/>
    <property type="evidence" value="ECO:0007669"/>
    <property type="project" value="InterPro"/>
</dbReference>
<evidence type="ECO:0000313" key="20">
    <source>
        <dbReference type="Proteomes" id="UP000745577"/>
    </source>
</evidence>
<dbReference type="GO" id="GO:0008955">
    <property type="term" value="F:peptidoglycan glycosyltransferase activity"/>
    <property type="evidence" value="ECO:0007669"/>
    <property type="project" value="UniProtKB-EC"/>
</dbReference>
<evidence type="ECO:0000256" key="5">
    <source>
        <dbReference type="ARBA" id="ARBA00022676"/>
    </source>
</evidence>
<dbReference type="Pfam" id="PF00905">
    <property type="entry name" value="Transpeptidase"/>
    <property type="match status" value="1"/>
</dbReference>
<reference evidence="19" key="1">
    <citation type="submission" date="2020-04" db="EMBL/GenBank/DDBJ databases">
        <authorList>
            <person name="Zhang T."/>
        </authorList>
    </citation>
    <scope>NUCLEOTIDE SEQUENCE</scope>
    <source>
        <strain evidence="19">HKST-UBA15</strain>
    </source>
</reference>
<dbReference type="InterPro" id="IPR001264">
    <property type="entry name" value="Glyco_trans_51"/>
</dbReference>
<proteinExistence type="predicted"/>
<feature type="compositionally biased region" description="Basic residues" evidence="15">
    <location>
        <begin position="1"/>
        <end position="17"/>
    </location>
</feature>
<keyword evidence="4" id="KW-0645">Protease</keyword>
<keyword evidence="9" id="KW-0573">Peptidoglycan synthesis</keyword>
<keyword evidence="6" id="KW-0808">Transferase</keyword>
<dbReference type="PANTHER" id="PTHR32282">
    <property type="entry name" value="BINDING PROTEIN TRANSPEPTIDASE, PUTATIVE-RELATED"/>
    <property type="match status" value="1"/>
</dbReference>
<comment type="catalytic activity">
    <reaction evidence="14">
        <text>[GlcNAc-(1-&gt;4)-Mur2Ac(oyl-L-Ala-gamma-D-Glu-L-Lys-D-Ala-D-Ala)](n)-di-trans,octa-cis-undecaprenyl diphosphate + beta-D-GlcNAc-(1-&gt;4)-Mur2Ac(oyl-L-Ala-gamma-D-Glu-L-Lys-D-Ala-D-Ala)-di-trans,octa-cis-undecaprenyl diphosphate = [GlcNAc-(1-&gt;4)-Mur2Ac(oyl-L-Ala-gamma-D-Glu-L-Lys-D-Ala-D-Ala)](n+1)-di-trans,octa-cis-undecaprenyl diphosphate + di-trans,octa-cis-undecaprenyl diphosphate + H(+)</text>
        <dbReference type="Rhea" id="RHEA:23708"/>
        <dbReference type="Rhea" id="RHEA-COMP:9602"/>
        <dbReference type="Rhea" id="RHEA-COMP:9603"/>
        <dbReference type="ChEBI" id="CHEBI:15378"/>
        <dbReference type="ChEBI" id="CHEBI:58405"/>
        <dbReference type="ChEBI" id="CHEBI:60033"/>
        <dbReference type="ChEBI" id="CHEBI:78435"/>
        <dbReference type="EC" id="2.4.99.28"/>
    </reaction>
</comment>